<dbReference type="OrthoDB" id="406368at2759"/>
<comment type="caution">
    <text evidence="1">The sequence shown here is derived from an EMBL/GenBank/DDBJ whole genome shotgun (WGS) entry which is preliminary data.</text>
</comment>
<protein>
    <submittedName>
        <fullName evidence="1">Uncharacterized protein</fullName>
    </submittedName>
</protein>
<reference evidence="1 2" key="1">
    <citation type="submission" date="2019-04" db="EMBL/GenBank/DDBJ databases">
        <title>Annotation for the trematode Fasciola gigantica.</title>
        <authorList>
            <person name="Choi Y.-J."/>
        </authorList>
    </citation>
    <scope>NUCLEOTIDE SEQUENCE [LARGE SCALE GENOMIC DNA]</scope>
    <source>
        <strain evidence="1">Uganda_cow_1</strain>
    </source>
</reference>
<keyword evidence="2" id="KW-1185">Reference proteome</keyword>
<name>A0A504YES6_FASGI</name>
<accession>A0A504YES6</accession>
<proteinExistence type="predicted"/>
<dbReference type="EMBL" id="SUNJ01011297">
    <property type="protein sequence ID" value="TPP58996.1"/>
    <property type="molecule type" value="Genomic_DNA"/>
</dbReference>
<gene>
    <name evidence="1" type="ORF">FGIG_11951</name>
</gene>
<evidence type="ECO:0000313" key="2">
    <source>
        <dbReference type="Proteomes" id="UP000316759"/>
    </source>
</evidence>
<organism evidence="1 2">
    <name type="scientific">Fasciola gigantica</name>
    <name type="common">Giant liver fluke</name>
    <dbReference type="NCBI Taxonomy" id="46835"/>
    <lineage>
        <taxon>Eukaryota</taxon>
        <taxon>Metazoa</taxon>
        <taxon>Spiralia</taxon>
        <taxon>Lophotrochozoa</taxon>
        <taxon>Platyhelminthes</taxon>
        <taxon>Trematoda</taxon>
        <taxon>Digenea</taxon>
        <taxon>Plagiorchiida</taxon>
        <taxon>Echinostomata</taxon>
        <taxon>Echinostomatoidea</taxon>
        <taxon>Fasciolidae</taxon>
        <taxon>Fasciola</taxon>
    </lineage>
</organism>
<dbReference type="STRING" id="46835.A0A504YES6"/>
<sequence>MTQSRITQIIIPNTIFTVIICTTAKVVVNIVQIIVVRNIPTVRIQRFESKDTEIPGSNVYIPHLPLFTHRSISALEKSQLNSSAERFHKRFHQTPAPNAYRPQNDILHDLAKKNPQRWLGGNPVAFGSSAKLRARWFSNRFGSGSPENYGRIGTATQNGPGLGSSKRELINLQSDAPPPGTYNVVESYEKSQTKRRFAPPMTADGQARQSCFLAAAERFNKWSSLGPKDPSIPGISEYKNEKFSKSLLENTVHVKPVKYFEFFLFGFEDCSHFRRFLILSLGLSGAGAQIMRGSRIIHGGPISSHTPPQTIHR</sequence>
<dbReference type="AlphaFoldDB" id="A0A504YES6"/>
<evidence type="ECO:0000313" key="1">
    <source>
        <dbReference type="EMBL" id="TPP58996.1"/>
    </source>
</evidence>
<dbReference type="Proteomes" id="UP000316759">
    <property type="component" value="Unassembled WGS sequence"/>
</dbReference>